<dbReference type="Gene3D" id="2.40.50.230">
    <property type="entry name" value="Gp5 N-terminal domain"/>
    <property type="match status" value="1"/>
</dbReference>
<comment type="caution">
    <text evidence="2">The sequence shown here is derived from an EMBL/GenBank/DDBJ whole genome shotgun (WGS) entry which is preliminary data.</text>
</comment>
<dbReference type="SUPFAM" id="SSF69255">
    <property type="entry name" value="gp5 N-terminal domain-like"/>
    <property type="match status" value="1"/>
</dbReference>
<protein>
    <submittedName>
        <fullName evidence="2">Type VI secretion system tip protein VgrG</fullName>
    </submittedName>
</protein>
<dbReference type="SUPFAM" id="SSF69279">
    <property type="entry name" value="Phage tail proteins"/>
    <property type="match status" value="1"/>
</dbReference>
<dbReference type="InterPro" id="IPR037026">
    <property type="entry name" value="Vgr_OB-fold_dom_sf"/>
</dbReference>
<keyword evidence="3" id="KW-1185">Reference proteome</keyword>
<dbReference type="Gene3D" id="3.55.50.10">
    <property type="entry name" value="Baseplate protein-like domains"/>
    <property type="match status" value="1"/>
</dbReference>
<dbReference type="Proteomes" id="UP000293291">
    <property type="component" value="Unassembled WGS sequence"/>
</dbReference>
<sequence>MSDATVIPTPATPDVCSISLLIDGEEISTAFHVLSASVFQELNRIPSASVQLRDGEASQQTFPASNTEHFVPGRPIEIRLGYRGETEAVFKGLVITHRIRVRKSGSLLSLECRDEAVRMTRGRKSRLHLDTTDGDLIDGLIGEYGLQRDVASTKPTLREVIQYDATDWDFVVCRAEANGHVVAVRDGTVTVRPPATDASPVVAAQFGATVLELDAEIDARHQVPGVTATTWNATDQELLEVEGSEPSLLDTGNLSPSDLADVLGGDPVVLRHGGGLGDPELQALADAHLLRDRLAKVRGRVRFQGFSGVTAGDVVEVNGIGDRFAGPQLVSGVLHTFANGNWETDVAFGLKPETQLERFPVTALPAAGLLPSVNGLQVGVVVALEGDPDGEDRIQIRLPLVSTGEDGVWARVATLDAGAGRGTCFRPELDDEVVVGFLDGDPRHPVVLGQCHSSAKPAPVPGADLNHVKGYVSRSKLKLTFDDDGKVASLETPEGNRLSLSEADKAVKIEDQNGSSITLDANGITFESSKDIVLKSSGDISLEAGANVTASAQAQFTAEGQGGVKVSSSGTTVVKGSLVQIN</sequence>
<name>A0A4Q2SHV7_9ACTN</name>
<dbReference type="OrthoDB" id="1907165at2"/>
<dbReference type="NCBIfam" id="TIGR01646">
    <property type="entry name" value="vgr_GE"/>
    <property type="match status" value="1"/>
</dbReference>
<dbReference type="Pfam" id="PF04717">
    <property type="entry name" value="Phage_base_V"/>
    <property type="match status" value="1"/>
</dbReference>
<feature type="domain" description="Gp5/Type VI secretion system Vgr protein OB-fold" evidence="1">
    <location>
        <begin position="378"/>
        <end position="450"/>
    </location>
</feature>
<dbReference type="InterPro" id="IPR006533">
    <property type="entry name" value="T6SS_Vgr_RhsGE"/>
</dbReference>
<gene>
    <name evidence="2" type="primary">vgrG</name>
    <name evidence="2" type="ORF">EUA07_05885</name>
</gene>
<accession>A0A4Q2SHV7</accession>
<dbReference type="AlphaFoldDB" id="A0A4Q2SHV7"/>
<dbReference type="Gene3D" id="2.30.110.50">
    <property type="match status" value="1"/>
</dbReference>
<dbReference type="EMBL" id="SDWU01000005">
    <property type="protein sequence ID" value="RYC03514.1"/>
    <property type="molecule type" value="Genomic_DNA"/>
</dbReference>
<organism evidence="2 3">
    <name type="scientific">Nocardioides ganghwensis</name>
    <dbReference type="NCBI Taxonomy" id="252230"/>
    <lineage>
        <taxon>Bacteria</taxon>
        <taxon>Bacillati</taxon>
        <taxon>Actinomycetota</taxon>
        <taxon>Actinomycetes</taxon>
        <taxon>Propionibacteriales</taxon>
        <taxon>Nocardioidaceae</taxon>
        <taxon>Nocardioides</taxon>
    </lineage>
</organism>
<dbReference type="RefSeq" id="WP_129454069.1">
    <property type="nucleotide sequence ID" value="NZ_JACXYX010000008.1"/>
</dbReference>
<evidence type="ECO:0000313" key="3">
    <source>
        <dbReference type="Proteomes" id="UP000293291"/>
    </source>
</evidence>
<reference evidence="2 3" key="1">
    <citation type="submission" date="2019-01" db="EMBL/GenBank/DDBJ databases">
        <title>Novel species of Nocardioides.</title>
        <authorList>
            <person name="Liu Q."/>
            <person name="Xin Y.-H."/>
        </authorList>
    </citation>
    <scope>NUCLEOTIDE SEQUENCE [LARGE SCALE GENOMIC DNA]</scope>
    <source>
        <strain evidence="2 3">CGMCC 4.6875</strain>
    </source>
</reference>
<evidence type="ECO:0000313" key="2">
    <source>
        <dbReference type="EMBL" id="RYC03514.1"/>
    </source>
</evidence>
<proteinExistence type="predicted"/>
<evidence type="ECO:0000259" key="1">
    <source>
        <dbReference type="Pfam" id="PF04717"/>
    </source>
</evidence>
<dbReference type="InterPro" id="IPR006531">
    <property type="entry name" value="Gp5/Vgr_OB"/>
</dbReference>